<feature type="region of interest" description="Disordered" evidence="5">
    <location>
        <begin position="323"/>
        <end position="380"/>
    </location>
</feature>
<evidence type="ECO:0000256" key="1">
    <source>
        <dbReference type="ARBA" id="ARBA00004123"/>
    </source>
</evidence>
<comment type="subcellular location">
    <subcellularLocation>
        <location evidence="1">Nucleus</location>
    </subcellularLocation>
</comment>
<dbReference type="GO" id="GO:0005634">
    <property type="term" value="C:nucleus"/>
    <property type="evidence" value="ECO:0007669"/>
    <property type="project" value="UniProtKB-SubCell"/>
</dbReference>
<evidence type="ECO:0000256" key="2">
    <source>
        <dbReference type="ARBA" id="ARBA00022473"/>
    </source>
</evidence>
<keyword evidence="3" id="KW-0539">Nucleus</keyword>
<feature type="compositionally biased region" description="Polar residues" evidence="5">
    <location>
        <begin position="1"/>
        <end position="14"/>
    </location>
</feature>
<keyword evidence="7" id="KW-1185">Reference proteome</keyword>
<sequence>MSSNTDGILSNPSQWKRPEDILKMQRLKRKQRALQDRINNQSKSAPAKPIQTPNEDPIANRFEANPKRKNPFSRNTDQSAKRQKEAHVSGQDDGGEQMIFDLLSKTQTPAVPQLEAPLVKATVEQRFLQRQQNQCPIEQTLPSEQEEEAPRISTLAPIHWSIKSKLRIICHTPIPGTSLKTNQEASGLTSFVRCIDSKESSTGLDISPGARFYQATLYWQHPYLPWFTLFPRNSRNNNTQTPLDESVRSVLAAEWVTSFRNLFQLVRARQCPYFYVCANSFTVLFRAAGIGGRVETHALLTPTTRGMRAALKQEEIEFTMPLKKPSAGAQEPHNRSAESGIGNSSFSNSSEEQSQTTEDTADRSIEGEQQFDEDDDDMDGEQWLESLGVDAAEIRKISDNHRKKQQQRECGADYSDQSLVLIEGPECQAFFNFLLNAKTTIAKVGRLAGIPPTLFAPVSFVGATLRTLQTRSSKIHMDGQDYHSTELHGVILPHVLPYATDLLCESKDNFSVTLATVPSTSALCEASQKLITDSDKENDASALAGPVFGKENLSDCGLNRRIVENMCRATKDSVFDTERLLYSQEAGGFSWS</sequence>
<evidence type="ECO:0000256" key="3">
    <source>
        <dbReference type="ARBA" id="ARBA00023242"/>
    </source>
</evidence>
<dbReference type="VEuPathDB" id="VectorBase:ADIR003825"/>
<dbReference type="PANTHER" id="PTHR12972">
    <property type="entry name" value="DOWNSTREAM NEIGHBOR OF SON"/>
    <property type="match status" value="1"/>
</dbReference>
<feature type="compositionally biased region" description="Acidic residues" evidence="5">
    <location>
        <begin position="369"/>
        <end position="380"/>
    </location>
</feature>
<evidence type="ECO:0000256" key="5">
    <source>
        <dbReference type="SAM" id="MobiDB-lite"/>
    </source>
</evidence>
<dbReference type="PRINTS" id="PR02064">
    <property type="entry name" value="DONSON"/>
</dbReference>
<proteinExistence type="inferred from homology"/>
<keyword evidence="2" id="KW-0217">Developmental protein</keyword>
<evidence type="ECO:0000313" key="7">
    <source>
        <dbReference type="Proteomes" id="UP000075884"/>
    </source>
</evidence>
<feature type="region of interest" description="Disordered" evidence="5">
    <location>
        <begin position="27"/>
        <end position="94"/>
    </location>
</feature>
<dbReference type="InterPro" id="IPR024861">
    <property type="entry name" value="Donson"/>
</dbReference>
<dbReference type="Proteomes" id="UP000075884">
    <property type="component" value="Unassembled WGS sequence"/>
</dbReference>
<feature type="compositionally biased region" description="Low complexity" evidence="5">
    <location>
        <begin position="338"/>
        <end position="358"/>
    </location>
</feature>
<dbReference type="EnsemblMetazoa" id="ADIR003825-RA">
    <property type="protein sequence ID" value="ADIR003825-PA"/>
    <property type="gene ID" value="ADIR003825"/>
</dbReference>
<name>A0A182N851_9DIPT</name>
<reference evidence="6" key="2">
    <citation type="submission" date="2020-05" db="UniProtKB">
        <authorList>
            <consortium name="EnsemblMetazoa"/>
        </authorList>
    </citation>
    <scope>IDENTIFICATION</scope>
    <source>
        <strain evidence="6">WRAIR2</strain>
    </source>
</reference>
<accession>A0A182N851</accession>
<reference evidence="7" key="1">
    <citation type="submission" date="2013-03" db="EMBL/GenBank/DDBJ databases">
        <title>The Genome Sequence of Anopheles dirus WRAIR2.</title>
        <authorList>
            <consortium name="The Broad Institute Genomics Platform"/>
            <person name="Neafsey D.E."/>
            <person name="Walton C."/>
            <person name="Walker B."/>
            <person name="Young S.K."/>
            <person name="Zeng Q."/>
            <person name="Gargeya S."/>
            <person name="Fitzgerald M."/>
            <person name="Haas B."/>
            <person name="Abouelleil A."/>
            <person name="Allen A.W."/>
            <person name="Alvarado L."/>
            <person name="Arachchi H.M."/>
            <person name="Berlin A.M."/>
            <person name="Chapman S.B."/>
            <person name="Gainer-Dewar J."/>
            <person name="Goldberg J."/>
            <person name="Griggs A."/>
            <person name="Gujja S."/>
            <person name="Hansen M."/>
            <person name="Howarth C."/>
            <person name="Imamovic A."/>
            <person name="Ireland A."/>
            <person name="Larimer J."/>
            <person name="McCowan C."/>
            <person name="Murphy C."/>
            <person name="Pearson M."/>
            <person name="Poon T.W."/>
            <person name="Priest M."/>
            <person name="Roberts A."/>
            <person name="Saif S."/>
            <person name="Shea T."/>
            <person name="Sisk P."/>
            <person name="Sykes S."/>
            <person name="Wortman J."/>
            <person name="Nusbaum C."/>
            <person name="Birren B."/>
        </authorList>
    </citation>
    <scope>NUCLEOTIDE SEQUENCE [LARGE SCALE GENOMIC DNA]</scope>
    <source>
        <strain evidence="7">WRAIR2</strain>
    </source>
</reference>
<dbReference type="GO" id="GO:0033260">
    <property type="term" value="P:nuclear DNA replication"/>
    <property type="evidence" value="ECO:0007669"/>
    <property type="project" value="TreeGrafter"/>
</dbReference>
<feature type="region of interest" description="Disordered" evidence="5">
    <location>
        <begin position="1"/>
        <end position="20"/>
    </location>
</feature>
<evidence type="ECO:0000313" key="6">
    <source>
        <dbReference type="EnsemblMetazoa" id="ADIR003825-PA"/>
    </source>
</evidence>
<organism evidence="6 7">
    <name type="scientific">Anopheles dirus</name>
    <dbReference type="NCBI Taxonomy" id="7168"/>
    <lineage>
        <taxon>Eukaryota</taxon>
        <taxon>Metazoa</taxon>
        <taxon>Ecdysozoa</taxon>
        <taxon>Arthropoda</taxon>
        <taxon>Hexapoda</taxon>
        <taxon>Insecta</taxon>
        <taxon>Pterygota</taxon>
        <taxon>Neoptera</taxon>
        <taxon>Endopterygota</taxon>
        <taxon>Diptera</taxon>
        <taxon>Nematocera</taxon>
        <taxon>Culicoidea</taxon>
        <taxon>Culicidae</taxon>
        <taxon>Anophelinae</taxon>
        <taxon>Anopheles</taxon>
    </lineage>
</organism>
<comment type="similarity">
    <text evidence="4">Belongs to the DONSON family.</text>
</comment>
<evidence type="ECO:0008006" key="8">
    <source>
        <dbReference type="Google" id="ProtNLM"/>
    </source>
</evidence>
<dbReference type="STRING" id="7168.A0A182N851"/>
<protein>
    <recommendedName>
        <fullName evidence="8">Protein downstream neighbor of son homolog</fullName>
    </recommendedName>
</protein>
<dbReference type="PANTHER" id="PTHR12972:SF0">
    <property type="entry name" value="PROTEIN DOWNSTREAM NEIGHBOR OF SON"/>
    <property type="match status" value="1"/>
</dbReference>
<evidence type="ECO:0000256" key="4">
    <source>
        <dbReference type="ARBA" id="ARBA00025806"/>
    </source>
</evidence>
<dbReference type="AlphaFoldDB" id="A0A182N851"/>